<evidence type="ECO:0000313" key="2">
    <source>
        <dbReference type="EMBL" id="KAL2098953.1"/>
    </source>
</evidence>
<gene>
    <name evidence="2" type="ORF">ACEWY4_005433</name>
</gene>
<dbReference type="Pfam" id="PF16064">
    <property type="entry name" value="DUF4806"/>
    <property type="match status" value="1"/>
</dbReference>
<accession>A0ABD1KIJ1</accession>
<organism evidence="2 3">
    <name type="scientific">Coilia grayii</name>
    <name type="common">Gray's grenadier anchovy</name>
    <dbReference type="NCBI Taxonomy" id="363190"/>
    <lineage>
        <taxon>Eukaryota</taxon>
        <taxon>Metazoa</taxon>
        <taxon>Chordata</taxon>
        <taxon>Craniata</taxon>
        <taxon>Vertebrata</taxon>
        <taxon>Euteleostomi</taxon>
        <taxon>Actinopterygii</taxon>
        <taxon>Neopterygii</taxon>
        <taxon>Teleostei</taxon>
        <taxon>Clupei</taxon>
        <taxon>Clupeiformes</taxon>
        <taxon>Clupeoidei</taxon>
        <taxon>Engraulidae</taxon>
        <taxon>Coilinae</taxon>
        <taxon>Coilia</taxon>
    </lineage>
</organism>
<dbReference type="InterPro" id="IPR032071">
    <property type="entry name" value="DUF4806"/>
</dbReference>
<dbReference type="PANTHER" id="PTHR34153">
    <property type="entry name" value="SI:CH211-262H13.3-RELATED-RELATED"/>
    <property type="match status" value="1"/>
</dbReference>
<evidence type="ECO:0000313" key="3">
    <source>
        <dbReference type="Proteomes" id="UP001591681"/>
    </source>
</evidence>
<name>A0ABD1KIJ1_9TELE</name>
<dbReference type="EMBL" id="JBHFQA010000005">
    <property type="protein sequence ID" value="KAL2098953.1"/>
    <property type="molecule type" value="Genomic_DNA"/>
</dbReference>
<dbReference type="PANTHER" id="PTHR34153:SF2">
    <property type="entry name" value="SI:CH211-262H13.3-RELATED"/>
    <property type="match status" value="1"/>
</dbReference>
<evidence type="ECO:0000259" key="1">
    <source>
        <dbReference type="Pfam" id="PF16064"/>
    </source>
</evidence>
<comment type="caution">
    <text evidence="2">The sequence shown here is derived from an EMBL/GenBank/DDBJ whole genome shotgun (WGS) entry which is preliminary data.</text>
</comment>
<proteinExistence type="predicted"/>
<keyword evidence="3" id="KW-1185">Reference proteome</keyword>
<reference evidence="2 3" key="1">
    <citation type="submission" date="2024-09" db="EMBL/GenBank/DDBJ databases">
        <title>A chromosome-level genome assembly of Gray's grenadier anchovy, Coilia grayii.</title>
        <authorList>
            <person name="Fu Z."/>
        </authorList>
    </citation>
    <scope>NUCLEOTIDE SEQUENCE [LARGE SCALE GENOMIC DNA]</scope>
    <source>
        <strain evidence="2">G4</strain>
        <tissue evidence="2">Muscle</tissue>
    </source>
</reference>
<sequence length="190" mass="21710">MSDLYISSYAAQNQFSQFLNQTFCGADAVIDGRYTFPLPLDVFQKMVLNLLFDIYDQLKQRQPPSAIHIERMETMEDFEREEQRLCDEQAYDALVLRLARIGGKDTKDCVHKVLDRLFTNGLMAQFNMKGKGKKAKRPLEKTRVYKAIQDGVMIFDSTASEDFIRLCASDHLKHAPQRRGGGGHATIPQD</sequence>
<protein>
    <recommendedName>
        <fullName evidence="1">DUF4806 domain-containing protein</fullName>
    </recommendedName>
</protein>
<feature type="domain" description="DUF4806" evidence="1">
    <location>
        <begin position="74"/>
        <end position="144"/>
    </location>
</feature>
<dbReference type="AlphaFoldDB" id="A0ABD1KIJ1"/>
<dbReference type="Proteomes" id="UP001591681">
    <property type="component" value="Unassembled WGS sequence"/>
</dbReference>